<dbReference type="AlphaFoldDB" id="A0A090ZNT6"/>
<gene>
    <name evidence="1" type="ORF">DJ90_6543</name>
</gene>
<keyword evidence="2" id="KW-1185">Reference proteome</keyword>
<organism evidence="1 2">
    <name type="scientific">Paenibacillus macerans</name>
    <name type="common">Bacillus macerans</name>
    <dbReference type="NCBI Taxonomy" id="44252"/>
    <lineage>
        <taxon>Bacteria</taxon>
        <taxon>Bacillati</taxon>
        <taxon>Bacillota</taxon>
        <taxon>Bacilli</taxon>
        <taxon>Bacillales</taxon>
        <taxon>Paenibacillaceae</taxon>
        <taxon>Paenibacillus</taxon>
    </lineage>
</organism>
<dbReference type="HOGENOM" id="CLU_2509537_0_0_9"/>
<dbReference type="Proteomes" id="UP000029278">
    <property type="component" value="Unassembled WGS sequence"/>
</dbReference>
<comment type="caution">
    <text evidence="1">The sequence shown here is derived from an EMBL/GenBank/DDBJ whole genome shotgun (WGS) entry which is preliminary data.</text>
</comment>
<protein>
    <submittedName>
        <fullName evidence="1">Uncharacterized protein</fullName>
    </submittedName>
</protein>
<sequence>MDSKGAPPSYSTMHLPLRGKSIMIGLFKRAIHVLFICYDWTFKKRKISNAKIDIGSPSKMVMTSITKRLLKHFMIFFKQESPFLG</sequence>
<dbReference type="STRING" id="44252.DJ90_6543"/>
<accession>A0A090ZNT6</accession>
<evidence type="ECO:0000313" key="1">
    <source>
        <dbReference type="EMBL" id="KFN11930.1"/>
    </source>
</evidence>
<name>A0A090ZNT6_PAEMA</name>
<proteinExistence type="predicted"/>
<reference evidence="1" key="1">
    <citation type="submission" date="2014-04" db="EMBL/GenBank/DDBJ databases">
        <authorList>
            <person name="Bishop-Lilly K.A."/>
            <person name="Broomall S.M."/>
            <person name="Chain P.S."/>
            <person name="Chertkov O."/>
            <person name="Coyne S.R."/>
            <person name="Daligault H.E."/>
            <person name="Davenport K.W."/>
            <person name="Erkkila T."/>
            <person name="Frey K.G."/>
            <person name="Gibbons H.S."/>
            <person name="Gu W."/>
            <person name="Jaissle J."/>
            <person name="Johnson S.L."/>
            <person name="Koroleva G.I."/>
            <person name="Ladner J.T."/>
            <person name="Lo C.-C."/>
            <person name="Minogue T.D."/>
            <person name="Munk C."/>
            <person name="Palacios G.F."/>
            <person name="Redden C.L."/>
            <person name="Rosenzweig C.N."/>
            <person name="Scholz M.B."/>
            <person name="Teshima H."/>
            <person name="Xu Y."/>
        </authorList>
    </citation>
    <scope>NUCLEOTIDE SEQUENCE [LARGE SCALE GENOMIC DNA]</scope>
    <source>
        <strain evidence="1">8244</strain>
    </source>
</reference>
<evidence type="ECO:0000313" key="2">
    <source>
        <dbReference type="Proteomes" id="UP000029278"/>
    </source>
</evidence>
<dbReference type="EMBL" id="JMQA01000004">
    <property type="protein sequence ID" value="KFN11930.1"/>
    <property type="molecule type" value="Genomic_DNA"/>
</dbReference>